<proteinExistence type="predicted"/>
<feature type="compositionally biased region" description="Polar residues" evidence="1">
    <location>
        <begin position="118"/>
        <end position="127"/>
    </location>
</feature>
<protein>
    <recommendedName>
        <fullName evidence="2">Transcription activator GCR1-like domain-containing protein</fullName>
    </recommendedName>
</protein>
<gene>
    <name evidence="3" type="ORF">BGZ65_004615</name>
</gene>
<dbReference type="Proteomes" id="UP000749646">
    <property type="component" value="Unassembled WGS sequence"/>
</dbReference>
<feature type="compositionally biased region" description="Low complexity" evidence="1">
    <location>
        <begin position="253"/>
        <end position="266"/>
    </location>
</feature>
<evidence type="ECO:0000259" key="2">
    <source>
        <dbReference type="Pfam" id="PF12550"/>
    </source>
</evidence>
<evidence type="ECO:0000313" key="4">
    <source>
        <dbReference type="Proteomes" id="UP000749646"/>
    </source>
</evidence>
<feature type="compositionally biased region" description="Acidic residues" evidence="1">
    <location>
        <begin position="389"/>
        <end position="400"/>
    </location>
</feature>
<feature type="compositionally biased region" description="Acidic residues" evidence="1">
    <location>
        <begin position="842"/>
        <end position="852"/>
    </location>
</feature>
<feature type="region of interest" description="Disordered" evidence="1">
    <location>
        <begin position="115"/>
        <end position="139"/>
    </location>
</feature>
<sequence length="852" mass="96289">MLSAPIYQQQLQKEAERRSKADQEEVLAQQIIERRGIEVWKTWCKYAQLQGGDHVTPEKMLQYIDHEVLPKEVRQWKHLMHHHDNTSTELVVPVSGVEAFLRPVLRLWQIQHQHSKSPRCSSPTSNPVPDCEKTRQARAPDLQQRDVLSSLLLQELLNTIEALDWATGFDLPLTSCTRPAQVGSDFFNSSPDSDSCPRPFKPLDMSIITVLQQAQQDAQQNGVLQGILTNPLLVKVIEMMMRFIRASTLRNMSPSDDSSSSSSSPSHQAPGPNVGSSQQQVVRSISSSRFLTPGLVSSTVGSIPPSPSIKPVPLALDSSSSSLSEPSETSDTTSDCSTSAPREISPNIFEPIASRLRERSTRFEKMPYTLRPSKRRDRDHERKRRRNDDDDDEDDDEDDDKEYHSRTRRGSKSDDKAYHSHTGRDSNYDDGKEYHSRTRRDFKCDGGKENHSRTRRDSKCDDHKEYHSRTRQNSIFPFPVNQLKEIPHIWQEWHKGWNGGPSIQSMIDQYGKLYFDPRFREHQTFFYSKELLVRAINKAVGEGISEEEAITRMEHFREGRAPSTIVMKGLNPDWKKPLLTPKVPYSFSITRVAIPRIASPSKSDPATATKDHAVKASPTTTSDHAARTKPTTTSDQAARTKPTTTTSDHAARTKPTTTSDHAARTKPTTTSDYAARTKPTTTSDYAARTKPTTTSDYAARTKPTTTSDYAARTKPTITIDYAARTKPTTTTTTTRCSSATPTFRLDAFASRRKRKATSTSSPRDRLSAMMRSKVSSQRSTFGLPVYRQAITTESDNDTVDRHKGEDSYESSFVDSSEDDYDSDSSWREQPWIKRRTSGTMLEDVEEEEEEED</sequence>
<evidence type="ECO:0000256" key="1">
    <source>
        <dbReference type="SAM" id="MobiDB-lite"/>
    </source>
</evidence>
<dbReference type="EMBL" id="JAAAHW010006305">
    <property type="protein sequence ID" value="KAF9963297.1"/>
    <property type="molecule type" value="Genomic_DNA"/>
</dbReference>
<feature type="region of interest" description="Disordered" evidence="1">
    <location>
        <begin position="599"/>
        <end position="701"/>
    </location>
</feature>
<dbReference type="Pfam" id="PF12550">
    <property type="entry name" value="GCR1_C"/>
    <property type="match status" value="1"/>
</dbReference>
<organism evidence="3 4">
    <name type="scientific">Modicella reniformis</name>
    <dbReference type="NCBI Taxonomy" id="1440133"/>
    <lineage>
        <taxon>Eukaryota</taxon>
        <taxon>Fungi</taxon>
        <taxon>Fungi incertae sedis</taxon>
        <taxon>Mucoromycota</taxon>
        <taxon>Mortierellomycotina</taxon>
        <taxon>Mortierellomycetes</taxon>
        <taxon>Mortierellales</taxon>
        <taxon>Mortierellaceae</taxon>
        <taxon>Modicella</taxon>
    </lineage>
</organism>
<feature type="compositionally biased region" description="Polar residues" evidence="1">
    <location>
        <begin position="617"/>
        <end position="701"/>
    </location>
</feature>
<dbReference type="AlphaFoldDB" id="A0A9P6J6B7"/>
<feature type="compositionally biased region" description="Basic residues" evidence="1">
    <location>
        <begin position="372"/>
        <end position="385"/>
    </location>
</feature>
<comment type="caution">
    <text evidence="3">The sequence shown here is derived from an EMBL/GenBank/DDBJ whole genome shotgun (WGS) entry which is preliminary data.</text>
</comment>
<feature type="domain" description="Transcription activator GCR1-like" evidence="2">
    <location>
        <begin position="482"/>
        <end position="557"/>
    </location>
</feature>
<feature type="compositionally biased region" description="Basic and acidic residues" evidence="1">
    <location>
        <begin position="401"/>
        <end position="468"/>
    </location>
</feature>
<feature type="region of interest" description="Disordered" evidence="1">
    <location>
        <begin position="250"/>
        <end position="284"/>
    </location>
</feature>
<keyword evidence="4" id="KW-1185">Reference proteome</keyword>
<feature type="compositionally biased region" description="Low complexity" evidence="1">
    <location>
        <begin position="313"/>
        <end position="341"/>
    </location>
</feature>
<feature type="compositionally biased region" description="Basic and acidic residues" evidence="1">
    <location>
        <begin position="355"/>
        <end position="365"/>
    </location>
</feature>
<evidence type="ECO:0000313" key="3">
    <source>
        <dbReference type="EMBL" id="KAF9963297.1"/>
    </source>
</evidence>
<feature type="region of interest" description="Disordered" evidence="1">
    <location>
        <begin position="748"/>
        <end position="852"/>
    </location>
</feature>
<dbReference type="OrthoDB" id="428577at2759"/>
<accession>A0A9P6J6B7</accession>
<feature type="region of interest" description="Disordered" evidence="1">
    <location>
        <begin position="298"/>
        <end position="469"/>
    </location>
</feature>
<name>A0A9P6J6B7_9FUNG</name>
<dbReference type="InterPro" id="IPR022210">
    <property type="entry name" value="TF_GCR1-like"/>
</dbReference>
<reference evidence="3" key="1">
    <citation type="journal article" date="2020" name="Fungal Divers.">
        <title>Resolving the Mortierellaceae phylogeny through synthesis of multi-gene phylogenetics and phylogenomics.</title>
        <authorList>
            <person name="Vandepol N."/>
            <person name="Liber J."/>
            <person name="Desiro A."/>
            <person name="Na H."/>
            <person name="Kennedy M."/>
            <person name="Barry K."/>
            <person name="Grigoriev I.V."/>
            <person name="Miller A.N."/>
            <person name="O'Donnell K."/>
            <person name="Stajich J.E."/>
            <person name="Bonito G."/>
        </authorList>
    </citation>
    <scope>NUCLEOTIDE SEQUENCE</scope>
    <source>
        <strain evidence="3">MES-2147</strain>
    </source>
</reference>